<gene>
    <name evidence="1" type="ORF">ETSY1_38205</name>
</gene>
<protein>
    <submittedName>
        <fullName evidence="1">Uncharacterized protein</fullName>
    </submittedName>
</protein>
<comment type="caution">
    <text evidence="1">The sequence shown here is derived from an EMBL/GenBank/DDBJ whole genome shotgun (WGS) entry which is preliminary data.</text>
</comment>
<sequence>MGVQVLFGNDLTVMLNEIDKYIKNFGFYGDWCIQMTKLITYKIKFVVVKGMDHYCFLKIELQCPSFETIVSWMENSINMRFGIGMQTVSTVCI</sequence>
<keyword evidence="2" id="KW-1185">Reference proteome</keyword>
<name>W4L8J4_ENTF1</name>
<organism evidence="1 2">
    <name type="scientific">Entotheonella factor</name>
    <dbReference type="NCBI Taxonomy" id="1429438"/>
    <lineage>
        <taxon>Bacteria</taxon>
        <taxon>Pseudomonadati</taxon>
        <taxon>Nitrospinota/Tectimicrobiota group</taxon>
        <taxon>Candidatus Tectimicrobiota</taxon>
        <taxon>Candidatus Entotheonellia</taxon>
        <taxon>Candidatus Entotheonellales</taxon>
        <taxon>Candidatus Entotheonellaceae</taxon>
        <taxon>Candidatus Entotheonella</taxon>
    </lineage>
</organism>
<dbReference type="EMBL" id="AZHW01001192">
    <property type="protein sequence ID" value="ETW93676.1"/>
    <property type="molecule type" value="Genomic_DNA"/>
</dbReference>
<proteinExistence type="predicted"/>
<dbReference type="Proteomes" id="UP000019141">
    <property type="component" value="Unassembled WGS sequence"/>
</dbReference>
<reference evidence="1 2" key="1">
    <citation type="journal article" date="2014" name="Nature">
        <title>An environmental bacterial taxon with a large and distinct metabolic repertoire.</title>
        <authorList>
            <person name="Wilson M.C."/>
            <person name="Mori T."/>
            <person name="Ruckert C."/>
            <person name="Uria A.R."/>
            <person name="Helf M.J."/>
            <person name="Takada K."/>
            <person name="Gernert C."/>
            <person name="Steffens U.A."/>
            <person name="Heycke N."/>
            <person name="Schmitt S."/>
            <person name="Rinke C."/>
            <person name="Helfrich E.J."/>
            <person name="Brachmann A.O."/>
            <person name="Gurgui C."/>
            <person name="Wakimoto T."/>
            <person name="Kracht M."/>
            <person name="Crusemann M."/>
            <person name="Hentschel U."/>
            <person name="Abe I."/>
            <person name="Matsunaga S."/>
            <person name="Kalinowski J."/>
            <person name="Takeyama H."/>
            <person name="Piel J."/>
        </authorList>
    </citation>
    <scope>NUCLEOTIDE SEQUENCE [LARGE SCALE GENOMIC DNA]</scope>
    <source>
        <strain evidence="2">TSY1</strain>
    </source>
</reference>
<dbReference type="AlphaFoldDB" id="W4L8J4"/>
<dbReference type="HOGENOM" id="CLU_2394301_0_0_7"/>
<evidence type="ECO:0000313" key="2">
    <source>
        <dbReference type="Proteomes" id="UP000019141"/>
    </source>
</evidence>
<accession>W4L8J4</accession>
<evidence type="ECO:0000313" key="1">
    <source>
        <dbReference type="EMBL" id="ETW93676.1"/>
    </source>
</evidence>